<sequence length="889" mass="99055">MATISLSISIQIVAWAIWILLCGKCLDNALHQLVVAASGSSTLQLKQAKALQETGWWPSTTHAQASSNYSSACHWDGITCNAGGSITTIDRFDQHLGGQLIKLNFSFFPNLVSLNLSWNSITGRIPLEIGMLKNLVYLRLSSNMLVGPIPSTLGNLTNLKYFLSLSSNMLGGPIPSTLGHLTNLEYLSLYSNILVGPIPATLGHFTNLKYLDIGLNKIDGSIPSEIGMLKNLTTLFLDSNMLVGPIPSTLGHLTNLRSLYLRQNQINGFIPSEIGILENLTSLYLDSNMLIGPIPSTLGHLTNLEFLNLSQNKINGSIPSEIGMLKNLTNLYLYSNKLVGPIPSTIGYLTNLQFLYLHQNQINGSIPPEIGMLKNLTSLYLDSNMLVGPIPFIWDNLTDLQYLDLSVNSLTGSIPYREVNLYWVKYVNLSHNSIIGEIPVALGSVARLSSLDLSYNNLTGHIPPSLIYIKRIDLSHNSLKGQIPDGFNRHHKSHTLTGNWHLCGQFKIFPPCPKSKKSIVTKIEIFAPITSFLGFLVIRGIILSRCVFKKNQFELRESKNGNIFSIWNYDGHIAYEYIIEATEDFDIRYCIGTGGYGSVYKAELPSGNVVALKKLHQREAENPVFYRSFINEVRVLTDIRHRNIVKLHGFCVHKGCRFLIYEYMERGSLFWVLRNVDEAMELDWSKRVNIIKGTAHALSYMHHECIPAIVHRDISSNNILLNSEFRGFISDFGTAKLLDPDSSNQTLVAGTYGYIAPEFAYTMIVTEKCDVYSFGVVVLEVLMGRHPGELLSPLSSSSSSSSFQNMMLNEILDRRLPPPNRLIGQDILLIATIAFACLHTQPKSRPTMKCVSQEFLSRKKPNVIPLTTVPLLQLRKQVAYMEGSGFAYC</sequence>
<evidence type="ECO:0000256" key="10">
    <source>
        <dbReference type="ARBA" id="ARBA00022692"/>
    </source>
</evidence>
<evidence type="ECO:0000256" key="19">
    <source>
        <dbReference type="ARBA" id="ARBA00023180"/>
    </source>
</evidence>
<dbReference type="Pfam" id="PF00560">
    <property type="entry name" value="LRR_1"/>
    <property type="match status" value="8"/>
</dbReference>
<evidence type="ECO:0000256" key="23">
    <source>
        <dbReference type="PROSITE-ProRule" id="PRU10141"/>
    </source>
</evidence>
<dbReference type="SMART" id="SM00365">
    <property type="entry name" value="LRR_SD22"/>
    <property type="match status" value="9"/>
</dbReference>
<dbReference type="GO" id="GO:0038023">
    <property type="term" value="F:signaling receptor activity"/>
    <property type="evidence" value="ECO:0000318"/>
    <property type="project" value="GO_Central"/>
</dbReference>
<dbReference type="InterPro" id="IPR051420">
    <property type="entry name" value="Ser_Thr_Kinases_DiverseReg"/>
</dbReference>
<dbReference type="GeneID" id="109006378"/>
<keyword evidence="8" id="KW-0433">Leucine-rich repeat</keyword>
<dbReference type="GO" id="GO:0005524">
    <property type="term" value="F:ATP binding"/>
    <property type="evidence" value="ECO:0007669"/>
    <property type="project" value="UniProtKB-UniRule"/>
</dbReference>
<evidence type="ECO:0000256" key="14">
    <source>
        <dbReference type="ARBA" id="ARBA00022777"/>
    </source>
</evidence>
<gene>
    <name evidence="26" type="primary">LOC109006378</name>
</gene>
<keyword evidence="18" id="KW-0675">Receptor</keyword>
<dbReference type="Proteomes" id="UP000235220">
    <property type="component" value="Chromosome 3"/>
</dbReference>
<dbReference type="PROSITE" id="PS00107">
    <property type="entry name" value="PROTEIN_KINASE_ATP"/>
    <property type="match status" value="1"/>
</dbReference>
<evidence type="ECO:0000256" key="1">
    <source>
        <dbReference type="ARBA" id="ARBA00004191"/>
    </source>
</evidence>
<evidence type="ECO:0000256" key="13">
    <source>
        <dbReference type="ARBA" id="ARBA00022741"/>
    </source>
</evidence>
<dbReference type="InterPro" id="IPR011009">
    <property type="entry name" value="Kinase-like_dom_sf"/>
</dbReference>
<dbReference type="PROSITE" id="PS00109">
    <property type="entry name" value="PROTEIN_KINASE_TYR"/>
    <property type="match status" value="1"/>
</dbReference>
<dbReference type="SUPFAM" id="SSF56112">
    <property type="entry name" value="Protein kinase-like (PK-like)"/>
    <property type="match status" value="1"/>
</dbReference>
<evidence type="ECO:0000256" key="9">
    <source>
        <dbReference type="ARBA" id="ARBA00022679"/>
    </source>
</evidence>
<evidence type="ECO:0000256" key="21">
    <source>
        <dbReference type="ARBA" id="ARBA00047899"/>
    </source>
</evidence>
<dbReference type="Pfam" id="PF12799">
    <property type="entry name" value="LRR_4"/>
    <property type="match status" value="2"/>
</dbReference>
<dbReference type="RefSeq" id="XP_035544662.1">
    <property type="nucleotide sequence ID" value="XM_035688769.1"/>
</dbReference>
<dbReference type="PANTHER" id="PTHR48005">
    <property type="entry name" value="LEUCINE RICH REPEAT KINASE 2"/>
    <property type="match status" value="1"/>
</dbReference>
<keyword evidence="25" id="KW-1185">Reference proteome</keyword>
<keyword evidence="4" id="KW-1003">Cell membrane</keyword>
<evidence type="ECO:0000256" key="18">
    <source>
        <dbReference type="ARBA" id="ARBA00023170"/>
    </source>
</evidence>
<keyword evidence="17" id="KW-0472">Membrane</keyword>
<keyword evidence="11" id="KW-0732">Signal</keyword>
<dbReference type="InterPro" id="IPR032675">
    <property type="entry name" value="LRR_dom_sf"/>
</dbReference>
<evidence type="ECO:0000256" key="6">
    <source>
        <dbReference type="ARBA" id="ARBA00022527"/>
    </source>
</evidence>
<dbReference type="FunFam" id="3.80.10.10:FF:000383">
    <property type="entry name" value="Leucine-rich repeat receptor protein kinase EMS1"/>
    <property type="match status" value="2"/>
</dbReference>
<evidence type="ECO:0000256" key="11">
    <source>
        <dbReference type="ARBA" id="ARBA00022729"/>
    </source>
</evidence>
<comment type="subcellular location">
    <subcellularLocation>
        <location evidence="2">Cell membrane</location>
        <topology evidence="2">Single-pass type I membrane protein</topology>
    </subcellularLocation>
    <subcellularLocation>
        <location evidence="1">Secreted</location>
        <location evidence="1">Cell wall</location>
    </subcellularLocation>
</comment>
<evidence type="ECO:0000256" key="17">
    <source>
        <dbReference type="ARBA" id="ARBA00023136"/>
    </source>
</evidence>
<feature type="domain" description="Protein kinase" evidence="24">
    <location>
        <begin position="585"/>
        <end position="856"/>
    </location>
</feature>
<proteinExistence type="inferred from homology"/>
<dbReference type="Pfam" id="PF00069">
    <property type="entry name" value="Pkinase"/>
    <property type="match status" value="1"/>
</dbReference>
<keyword evidence="16" id="KW-1133">Transmembrane helix</keyword>
<dbReference type="OrthoDB" id="676979at2759"/>
<dbReference type="FunFam" id="1.10.510.10:FF:000445">
    <property type="entry name" value="MDIS1-interacting receptor like kinase 2"/>
    <property type="match status" value="1"/>
</dbReference>
<evidence type="ECO:0000256" key="2">
    <source>
        <dbReference type="ARBA" id="ARBA00004251"/>
    </source>
</evidence>
<keyword evidence="5" id="KW-0964">Secreted</keyword>
<evidence type="ECO:0000256" key="16">
    <source>
        <dbReference type="ARBA" id="ARBA00022989"/>
    </source>
</evidence>
<keyword evidence="7" id="KW-0597">Phosphoprotein</keyword>
<evidence type="ECO:0000256" key="12">
    <source>
        <dbReference type="ARBA" id="ARBA00022737"/>
    </source>
</evidence>
<dbReference type="FunFam" id="3.80.10.10:FF:000400">
    <property type="entry name" value="Nuclear pore complex protein NUP107"/>
    <property type="match status" value="1"/>
</dbReference>
<comment type="catalytic activity">
    <reaction evidence="21">
        <text>L-threonyl-[protein] + ATP = O-phospho-L-threonyl-[protein] + ADP + H(+)</text>
        <dbReference type="Rhea" id="RHEA:46608"/>
        <dbReference type="Rhea" id="RHEA-COMP:11060"/>
        <dbReference type="Rhea" id="RHEA-COMP:11605"/>
        <dbReference type="ChEBI" id="CHEBI:15378"/>
        <dbReference type="ChEBI" id="CHEBI:30013"/>
        <dbReference type="ChEBI" id="CHEBI:30616"/>
        <dbReference type="ChEBI" id="CHEBI:61977"/>
        <dbReference type="ChEBI" id="CHEBI:456216"/>
        <dbReference type="EC" id="2.7.11.1"/>
    </reaction>
</comment>
<protein>
    <recommendedName>
        <fullName evidence="3">non-specific serine/threonine protein kinase</fullName>
        <ecNumber evidence="3">2.7.11.1</ecNumber>
    </recommendedName>
</protein>
<keyword evidence="12" id="KW-0677">Repeat</keyword>
<keyword evidence="14" id="KW-0418">Kinase</keyword>
<dbReference type="InParanoid" id="A0A6P9EQ32"/>
<keyword evidence="15 23" id="KW-0067">ATP-binding</keyword>
<dbReference type="InterPro" id="IPR003591">
    <property type="entry name" value="Leu-rich_rpt_typical-subtyp"/>
</dbReference>
<dbReference type="GO" id="GO:0004674">
    <property type="term" value="F:protein serine/threonine kinase activity"/>
    <property type="evidence" value="ECO:0007669"/>
    <property type="project" value="UniProtKB-KW"/>
</dbReference>
<dbReference type="Gene3D" id="3.80.10.10">
    <property type="entry name" value="Ribonuclease Inhibitor"/>
    <property type="match status" value="4"/>
</dbReference>
<evidence type="ECO:0000313" key="26">
    <source>
        <dbReference type="RefSeq" id="XP_035544662.1"/>
    </source>
</evidence>
<evidence type="ECO:0000259" key="24">
    <source>
        <dbReference type="PROSITE" id="PS50011"/>
    </source>
</evidence>
<dbReference type="PROSITE" id="PS51450">
    <property type="entry name" value="LRR"/>
    <property type="match status" value="2"/>
</dbReference>
<dbReference type="InterPro" id="IPR001611">
    <property type="entry name" value="Leu-rich_rpt"/>
</dbReference>
<dbReference type="SMART" id="SM00369">
    <property type="entry name" value="LRR_TYP"/>
    <property type="match status" value="6"/>
</dbReference>
<feature type="binding site" evidence="23">
    <location>
        <position position="613"/>
    </location>
    <ligand>
        <name>ATP</name>
        <dbReference type="ChEBI" id="CHEBI:30616"/>
    </ligand>
</feature>
<keyword evidence="9" id="KW-0808">Transferase</keyword>
<keyword evidence="5" id="KW-0134">Cell wall</keyword>
<dbReference type="KEGG" id="jre:109006378"/>
<evidence type="ECO:0000256" key="3">
    <source>
        <dbReference type="ARBA" id="ARBA00012513"/>
    </source>
</evidence>
<evidence type="ECO:0000256" key="5">
    <source>
        <dbReference type="ARBA" id="ARBA00022512"/>
    </source>
</evidence>
<organism evidence="25 26">
    <name type="scientific">Juglans regia</name>
    <name type="common">English walnut</name>
    <dbReference type="NCBI Taxonomy" id="51240"/>
    <lineage>
        <taxon>Eukaryota</taxon>
        <taxon>Viridiplantae</taxon>
        <taxon>Streptophyta</taxon>
        <taxon>Embryophyta</taxon>
        <taxon>Tracheophyta</taxon>
        <taxon>Spermatophyta</taxon>
        <taxon>Magnoliopsida</taxon>
        <taxon>eudicotyledons</taxon>
        <taxon>Gunneridae</taxon>
        <taxon>Pentapetalae</taxon>
        <taxon>rosids</taxon>
        <taxon>fabids</taxon>
        <taxon>Fagales</taxon>
        <taxon>Juglandaceae</taxon>
        <taxon>Juglans</taxon>
    </lineage>
</organism>
<evidence type="ECO:0000256" key="8">
    <source>
        <dbReference type="ARBA" id="ARBA00022614"/>
    </source>
</evidence>
<keyword evidence="10" id="KW-0812">Transmembrane</keyword>
<dbReference type="GO" id="GO:0005886">
    <property type="term" value="C:plasma membrane"/>
    <property type="evidence" value="ECO:0000318"/>
    <property type="project" value="GO_Central"/>
</dbReference>
<dbReference type="PANTHER" id="PTHR48005:SF16">
    <property type="entry name" value="MDIS1-INTERACTING RECEPTOR LIKE KINASE 2-LIKE ISOFORM X1"/>
    <property type="match status" value="1"/>
</dbReference>
<dbReference type="SUPFAM" id="SSF52047">
    <property type="entry name" value="RNI-like"/>
    <property type="match status" value="1"/>
</dbReference>
<evidence type="ECO:0000256" key="22">
    <source>
        <dbReference type="ARBA" id="ARBA00048679"/>
    </source>
</evidence>
<dbReference type="PROSITE" id="PS50011">
    <property type="entry name" value="PROTEIN_KINASE_DOM"/>
    <property type="match status" value="1"/>
</dbReference>
<evidence type="ECO:0000313" key="25">
    <source>
        <dbReference type="Proteomes" id="UP000235220"/>
    </source>
</evidence>
<dbReference type="GO" id="GO:0009755">
    <property type="term" value="P:hormone-mediated signaling pathway"/>
    <property type="evidence" value="ECO:0000318"/>
    <property type="project" value="GO_Central"/>
</dbReference>
<dbReference type="FunFam" id="3.80.10.10:FF:000416">
    <property type="entry name" value="Probable leucine-rich repeat receptor-like protein kinase At5g63930"/>
    <property type="match status" value="1"/>
</dbReference>
<dbReference type="InterPro" id="IPR025875">
    <property type="entry name" value="Leu-rich_rpt_4"/>
</dbReference>
<dbReference type="InterPro" id="IPR017441">
    <property type="entry name" value="Protein_kinase_ATP_BS"/>
</dbReference>
<name>A0A6P9EQ32_JUGRE</name>
<keyword evidence="6" id="KW-0723">Serine/threonine-protein kinase</keyword>
<evidence type="ECO:0000256" key="15">
    <source>
        <dbReference type="ARBA" id="ARBA00022840"/>
    </source>
</evidence>
<reference evidence="26" key="1">
    <citation type="submission" date="2025-08" db="UniProtKB">
        <authorList>
            <consortium name="RefSeq"/>
        </authorList>
    </citation>
    <scope>IDENTIFICATION</scope>
    <source>
        <tissue evidence="26">Leaves</tissue>
    </source>
</reference>
<dbReference type="InterPro" id="IPR008266">
    <property type="entry name" value="Tyr_kinase_AS"/>
</dbReference>
<keyword evidence="19" id="KW-0325">Glycoprotein</keyword>
<dbReference type="SUPFAM" id="SSF52058">
    <property type="entry name" value="L domain-like"/>
    <property type="match status" value="1"/>
</dbReference>
<dbReference type="AlphaFoldDB" id="A0A6P9EQ32"/>
<evidence type="ECO:0000256" key="20">
    <source>
        <dbReference type="ARBA" id="ARBA00038043"/>
    </source>
</evidence>
<keyword evidence="13 23" id="KW-0547">Nucleotide-binding</keyword>
<accession>A0A6P9EQ32</accession>
<dbReference type="Gene3D" id="1.10.510.10">
    <property type="entry name" value="Transferase(Phosphotransferase) domain 1"/>
    <property type="match status" value="1"/>
</dbReference>
<comment type="similarity">
    <text evidence="20">Belongs to the polygalacturonase-inhibiting protein family.</text>
</comment>
<evidence type="ECO:0000256" key="4">
    <source>
        <dbReference type="ARBA" id="ARBA00022475"/>
    </source>
</evidence>
<dbReference type="EC" id="2.7.11.1" evidence="3"/>
<comment type="catalytic activity">
    <reaction evidence="22">
        <text>L-seryl-[protein] + ATP = O-phospho-L-seryl-[protein] + ADP + H(+)</text>
        <dbReference type="Rhea" id="RHEA:17989"/>
        <dbReference type="Rhea" id="RHEA-COMP:9863"/>
        <dbReference type="Rhea" id="RHEA-COMP:11604"/>
        <dbReference type="ChEBI" id="CHEBI:15378"/>
        <dbReference type="ChEBI" id="CHEBI:29999"/>
        <dbReference type="ChEBI" id="CHEBI:30616"/>
        <dbReference type="ChEBI" id="CHEBI:83421"/>
        <dbReference type="ChEBI" id="CHEBI:456216"/>
        <dbReference type="EC" id="2.7.11.1"/>
    </reaction>
</comment>
<dbReference type="FunFam" id="3.30.200.20:FF:000309">
    <property type="entry name" value="Leucine-rich repeat receptor protein kinase MSP1"/>
    <property type="match status" value="1"/>
</dbReference>
<dbReference type="InterPro" id="IPR000719">
    <property type="entry name" value="Prot_kinase_dom"/>
</dbReference>
<evidence type="ECO:0000256" key="7">
    <source>
        <dbReference type="ARBA" id="ARBA00022553"/>
    </source>
</evidence>
<dbReference type="Gene3D" id="3.30.200.20">
    <property type="entry name" value="Phosphorylase Kinase, domain 1"/>
    <property type="match status" value="1"/>
</dbReference>